<name>A0A2P6P864_ROSCH</name>
<reference evidence="2 3" key="1">
    <citation type="journal article" date="2018" name="Nat. Genet.">
        <title>The Rosa genome provides new insights in the design of modern roses.</title>
        <authorList>
            <person name="Bendahmane M."/>
        </authorList>
    </citation>
    <scope>NUCLEOTIDE SEQUENCE [LARGE SCALE GENOMIC DNA]</scope>
    <source>
        <strain evidence="3">cv. Old Blush</strain>
    </source>
</reference>
<evidence type="ECO:0000313" key="2">
    <source>
        <dbReference type="EMBL" id="PRQ18092.1"/>
    </source>
</evidence>
<dbReference type="Proteomes" id="UP000238479">
    <property type="component" value="Chromosome 7"/>
</dbReference>
<keyword evidence="1" id="KW-1133">Transmembrane helix</keyword>
<dbReference type="Gramene" id="PRQ18092">
    <property type="protein sequence ID" value="PRQ18092"/>
    <property type="gene ID" value="RchiOBHm_Chr7g0202101"/>
</dbReference>
<keyword evidence="3" id="KW-1185">Reference proteome</keyword>
<keyword evidence="1" id="KW-0812">Transmembrane</keyword>
<sequence>MKPTCPSMTYPFSLSPQTAATHFIIFHSSCCGYLIISSSSLSLDKQQPSNSHHPLHSLSFLFSSIFLCFFIVQSPSE</sequence>
<accession>A0A2P6P864</accession>
<proteinExistence type="predicted"/>
<evidence type="ECO:0000313" key="3">
    <source>
        <dbReference type="Proteomes" id="UP000238479"/>
    </source>
</evidence>
<dbReference type="AlphaFoldDB" id="A0A2P6P864"/>
<feature type="transmembrane region" description="Helical" evidence="1">
    <location>
        <begin position="55"/>
        <end position="72"/>
    </location>
</feature>
<organism evidence="2 3">
    <name type="scientific">Rosa chinensis</name>
    <name type="common">China rose</name>
    <dbReference type="NCBI Taxonomy" id="74649"/>
    <lineage>
        <taxon>Eukaryota</taxon>
        <taxon>Viridiplantae</taxon>
        <taxon>Streptophyta</taxon>
        <taxon>Embryophyta</taxon>
        <taxon>Tracheophyta</taxon>
        <taxon>Spermatophyta</taxon>
        <taxon>Magnoliopsida</taxon>
        <taxon>eudicotyledons</taxon>
        <taxon>Gunneridae</taxon>
        <taxon>Pentapetalae</taxon>
        <taxon>rosids</taxon>
        <taxon>fabids</taxon>
        <taxon>Rosales</taxon>
        <taxon>Rosaceae</taxon>
        <taxon>Rosoideae</taxon>
        <taxon>Rosoideae incertae sedis</taxon>
        <taxon>Rosa</taxon>
    </lineage>
</organism>
<keyword evidence="1" id="KW-0472">Membrane</keyword>
<evidence type="ECO:0000256" key="1">
    <source>
        <dbReference type="SAM" id="Phobius"/>
    </source>
</evidence>
<comment type="caution">
    <text evidence="2">The sequence shown here is derived from an EMBL/GenBank/DDBJ whole genome shotgun (WGS) entry which is preliminary data.</text>
</comment>
<feature type="transmembrane region" description="Helical" evidence="1">
    <location>
        <begin position="20"/>
        <end position="43"/>
    </location>
</feature>
<protein>
    <submittedName>
        <fullName evidence="2">Uncharacterized protein</fullName>
    </submittedName>
</protein>
<dbReference type="EMBL" id="PDCK01000045">
    <property type="protein sequence ID" value="PRQ18092.1"/>
    <property type="molecule type" value="Genomic_DNA"/>
</dbReference>
<gene>
    <name evidence="2" type="ORF">RchiOBHm_Chr7g0202101</name>
</gene>